<proteinExistence type="predicted"/>
<gene>
    <name evidence="1" type="ORF">NQ318_012702</name>
</gene>
<comment type="caution">
    <text evidence="1">The sequence shown here is derived from an EMBL/GenBank/DDBJ whole genome shotgun (WGS) entry which is preliminary data.</text>
</comment>
<dbReference type="Proteomes" id="UP001162162">
    <property type="component" value="Unassembled WGS sequence"/>
</dbReference>
<reference evidence="1" key="1">
    <citation type="journal article" date="2023" name="Insect Mol. Biol.">
        <title>Genome sequencing provides insights into the evolution of gene families encoding plant cell wall-degrading enzymes in longhorned beetles.</title>
        <authorList>
            <person name="Shin N.R."/>
            <person name="Okamura Y."/>
            <person name="Kirsch R."/>
            <person name="Pauchet Y."/>
        </authorList>
    </citation>
    <scope>NUCLEOTIDE SEQUENCE</scope>
    <source>
        <strain evidence="1">AMC_N1</strain>
    </source>
</reference>
<evidence type="ECO:0000313" key="1">
    <source>
        <dbReference type="EMBL" id="KAJ8950836.1"/>
    </source>
</evidence>
<dbReference type="EMBL" id="JAPWTK010000094">
    <property type="protein sequence ID" value="KAJ8950836.1"/>
    <property type="molecule type" value="Genomic_DNA"/>
</dbReference>
<accession>A0AAV8YGR4</accession>
<sequence>MVQKESLVDQVKKGRKAKSAVLALTSYRLLNFPAGANQGNLDRPVHLVHQVQRECQDTTDDRVCQENRVPRANGVNLDLWVQLVHLESTASSG</sequence>
<name>A0AAV8YGR4_9CUCU</name>
<evidence type="ECO:0000313" key="2">
    <source>
        <dbReference type="Proteomes" id="UP001162162"/>
    </source>
</evidence>
<protein>
    <submittedName>
        <fullName evidence="1">Uncharacterized protein</fullName>
    </submittedName>
</protein>
<keyword evidence="2" id="KW-1185">Reference proteome</keyword>
<organism evidence="1 2">
    <name type="scientific">Aromia moschata</name>
    <dbReference type="NCBI Taxonomy" id="1265417"/>
    <lineage>
        <taxon>Eukaryota</taxon>
        <taxon>Metazoa</taxon>
        <taxon>Ecdysozoa</taxon>
        <taxon>Arthropoda</taxon>
        <taxon>Hexapoda</taxon>
        <taxon>Insecta</taxon>
        <taxon>Pterygota</taxon>
        <taxon>Neoptera</taxon>
        <taxon>Endopterygota</taxon>
        <taxon>Coleoptera</taxon>
        <taxon>Polyphaga</taxon>
        <taxon>Cucujiformia</taxon>
        <taxon>Chrysomeloidea</taxon>
        <taxon>Cerambycidae</taxon>
        <taxon>Cerambycinae</taxon>
        <taxon>Callichromatini</taxon>
        <taxon>Aromia</taxon>
    </lineage>
</organism>
<dbReference type="AlphaFoldDB" id="A0AAV8YGR4"/>